<dbReference type="CDD" id="cd16281">
    <property type="entry name" value="metallo-hydrolase-like_MBL-fold"/>
    <property type="match status" value="1"/>
</dbReference>
<dbReference type="EMBL" id="FR695874">
    <property type="protein sequence ID" value="CBX30180.1"/>
    <property type="molecule type" value="Genomic_DNA"/>
</dbReference>
<evidence type="ECO:0000256" key="2">
    <source>
        <dbReference type="ARBA" id="ARBA00022723"/>
    </source>
</evidence>
<protein>
    <recommendedName>
        <fullName evidence="5">Metallo-beta-lactamase domain-containing protein</fullName>
    </recommendedName>
</protein>
<proteinExistence type="inferred from homology"/>
<dbReference type="InterPro" id="IPR001279">
    <property type="entry name" value="Metallo-B-lactamas"/>
</dbReference>
<dbReference type="SUPFAM" id="SSF56281">
    <property type="entry name" value="Metallo-hydrolase/oxidoreductase"/>
    <property type="match status" value="1"/>
</dbReference>
<dbReference type="SMART" id="SM00849">
    <property type="entry name" value="Lactamase_B"/>
    <property type="match status" value="1"/>
</dbReference>
<dbReference type="PANTHER" id="PTHR42978">
    <property type="entry name" value="QUORUM-QUENCHING LACTONASE YTNP-RELATED-RELATED"/>
    <property type="match status" value="1"/>
</dbReference>
<comment type="similarity">
    <text evidence="1">Belongs to the metallo-beta-lactamase superfamily.</text>
</comment>
<reference evidence="6" key="1">
    <citation type="journal article" date="2011" name="Environ. Microbiol.">
        <title>Genomic insights into the metabolic potential of the polycyclic aromatic hydrocarbon degrading sulfate-reducing Deltaproteobacterium N47.</title>
        <authorList>
            <person name="Bergmann F."/>
            <person name="Selesi D."/>
            <person name="Weinmaier T."/>
            <person name="Tischler P."/>
            <person name="Rattei T."/>
            <person name="Meckenstock R.U."/>
        </authorList>
    </citation>
    <scope>NUCLEOTIDE SEQUENCE</scope>
</reference>
<dbReference type="Gene3D" id="3.60.15.10">
    <property type="entry name" value="Ribonuclease Z/Hydroxyacylglutathione hydrolase-like"/>
    <property type="match status" value="1"/>
</dbReference>
<dbReference type="PANTHER" id="PTHR42978:SF6">
    <property type="entry name" value="QUORUM-QUENCHING LACTONASE YTNP-RELATED"/>
    <property type="match status" value="1"/>
</dbReference>
<sequence length="280" mass="31122">MKFGNYECFAIELGDFVLDGGAMFGVVPKILWEKKIPADKNNFIPMKARSLLIQGNGKNILVDNGPGSKLSGKMKNIYRIDDQTTDIETILSKHQLICDDITDVIITHLHFDHAGGSTIIKDNNTVPTFRAAKYYVQKNQYEEALNPGIKEAGSYFKENFVPLEKSGVLIILDGPLVLFDGIEILISNGHTPGQQHPLVKGDGVSLFYCADLIPTSAHIPIPWHMAYDNEPLSILKEKQEILSRAILENWVLFFEHDPVVAAASVKKGEKDFSVDKVISI</sequence>
<gene>
    <name evidence="6" type="ORF">N47_D29890</name>
</gene>
<dbReference type="AlphaFoldDB" id="E1YHR1"/>
<evidence type="ECO:0000256" key="3">
    <source>
        <dbReference type="ARBA" id="ARBA00022801"/>
    </source>
</evidence>
<keyword evidence="3" id="KW-0378">Hydrolase</keyword>
<name>E1YHR1_9BACT</name>
<evidence type="ECO:0000256" key="4">
    <source>
        <dbReference type="ARBA" id="ARBA00022833"/>
    </source>
</evidence>
<dbReference type="GO" id="GO:0016787">
    <property type="term" value="F:hydrolase activity"/>
    <property type="evidence" value="ECO:0007669"/>
    <property type="project" value="UniProtKB-KW"/>
</dbReference>
<dbReference type="GO" id="GO:0046872">
    <property type="term" value="F:metal ion binding"/>
    <property type="evidence" value="ECO:0007669"/>
    <property type="project" value="UniProtKB-KW"/>
</dbReference>
<keyword evidence="2" id="KW-0479">Metal-binding</keyword>
<evidence type="ECO:0000259" key="5">
    <source>
        <dbReference type="SMART" id="SM00849"/>
    </source>
</evidence>
<accession>E1YHR1</accession>
<dbReference type="Pfam" id="PF00753">
    <property type="entry name" value="Lactamase_B"/>
    <property type="match status" value="1"/>
</dbReference>
<evidence type="ECO:0000313" key="6">
    <source>
        <dbReference type="EMBL" id="CBX30180.1"/>
    </source>
</evidence>
<keyword evidence="4" id="KW-0862">Zinc</keyword>
<dbReference type="InterPro" id="IPR036866">
    <property type="entry name" value="RibonucZ/Hydroxyglut_hydro"/>
</dbReference>
<feature type="domain" description="Metallo-beta-lactamase" evidence="5">
    <location>
        <begin position="47"/>
        <end position="256"/>
    </location>
</feature>
<organism evidence="6">
    <name type="scientific">uncultured Desulfobacterium sp</name>
    <dbReference type="NCBI Taxonomy" id="201089"/>
    <lineage>
        <taxon>Bacteria</taxon>
        <taxon>Pseudomonadati</taxon>
        <taxon>Thermodesulfobacteriota</taxon>
        <taxon>Desulfobacteria</taxon>
        <taxon>Desulfobacterales</taxon>
        <taxon>Desulfobacteriaceae</taxon>
        <taxon>Desulfobacterium</taxon>
        <taxon>environmental samples</taxon>
    </lineage>
</organism>
<dbReference type="InterPro" id="IPR051013">
    <property type="entry name" value="MBL_superfamily_lactonases"/>
</dbReference>
<evidence type="ECO:0000256" key="1">
    <source>
        <dbReference type="ARBA" id="ARBA00007749"/>
    </source>
</evidence>